<gene>
    <name evidence="2" type="ORF">UFOPK3662_00861</name>
</gene>
<accession>A0A6J7I2Q8</accession>
<dbReference type="AlphaFoldDB" id="A0A6J7I2Q8"/>
<reference evidence="2" key="1">
    <citation type="submission" date="2020-05" db="EMBL/GenBank/DDBJ databases">
        <authorList>
            <person name="Chiriac C."/>
            <person name="Salcher M."/>
            <person name="Ghai R."/>
            <person name="Kavagutti S V."/>
        </authorList>
    </citation>
    <scope>NUCLEOTIDE SEQUENCE</scope>
</reference>
<evidence type="ECO:0000313" key="2">
    <source>
        <dbReference type="EMBL" id="CAB4924976.1"/>
    </source>
</evidence>
<keyword evidence="1" id="KW-0812">Transmembrane</keyword>
<organism evidence="2">
    <name type="scientific">freshwater metagenome</name>
    <dbReference type="NCBI Taxonomy" id="449393"/>
    <lineage>
        <taxon>unclassified sequences</taxon>
        <taxon>metagenomes</taxon>
        <taxon>ecological metagenomes</taxon>
    </lineage>
</organism>
<keyword evidence="1" id="KW-0472">Membrane</keyword>
<keyword evidence="1" id="KW-1133">Transmembrane helix</keyword>
<proteinExistence type="predicted"/>
<evidence type="ECO:0000256" key="1">
    <source>
        <dbReference type="SAM" id="Phobius"/>
    </source>
</evidence>
<dbReference type="EMBL" id="CAFBMW010000005">
    <property type="protein sequence ID" value="CAB4924976.1"/>
    <property type="molecule type" value="Genomic_DNA"/>
</dbReference>
<sequence length="102" mass="11189">MGRRSRLTQQSDIARSFGGRSGFVSEELDRGGAEPERMSRLERSAAWLLWSDSSNHYEEYADDDRVGVNRLLPSAELLVAVGIVAVFVGGFAGFIALLALTR</sequence>
<feature type="transmembrane region" description="Helical" evidence="1">
    <location>
        <begin position="77"/>
        <end position="100"/>
    </location>
</feature>
<protein>
    <submittedName>
        <fullName evidence="2">Unannotated protein</fullName>
    </submittedName>
</protein>
<name>A0A6J7I2Q8_9ZZZZ</name>